<name>A0A6L6YJK5_9BURK</name>
<proteinExistence type="predicted"/>
<reference evidence="2 3" key="1">
    <citation type="submission" date="2019-12" db="EMBL/GenBank/DDBJ databases">
        <title>Microbes associate with the intestines of laboratory mice.</title>
        <authorList>
            <person name="Navarre W."/>
            <person name="Wong E."/>
        </authorList>
    </citation>
    <scope>NUCLEOTIDE SEQUENCE [LARGE SCALE GENOMIC DNA]</scope>
    <source>
        <strain evidence="2 3">NM82_D38</strain>
    </source>
</reference>
<dbReference type="GO" id="GO:0051539">
    <property type="term" value="F:4 iron, 4 sulfur cluster binding"/>
    <property type="evidence" value="ECO:0007669"/>
    <property type="project" value="InterPro"/>
</dbReference>
<dbReference type="Pfam" id="PF14691">
    <property type="entry name" value="Fer4_20"/>
    <property type="match status" value="1"/>
</dbReference>
<dbReference type="Gene3D" id="3.50.50.60">
    <property type="entry name" value="FAD/NAD(P)-binding domain"/>
    <property type="match status" value="2"/>
</dbReference>
<evidence type="ECO:0000259" key="1">
    <source>
        <dbReference type="SMART" id="SM00928"/>
    </source>
</evidence>
<dbReference type="SUPFAM" id="SSF51971">
    <property type="entry name" value="Nucleotide-binding domain"/>
    <property type="match status" value="1"/>
</dbReference>
<dbReference type="RefSeq" id="WP_160336271.1">
    <property type="nucleotide sequence ID" value="NZ_WSRP01000051.1"/>
</dbReference>
<dbReference type="PANTHER" id="PTHR42783">
    <property type="entry name" value="GLUTAMATE SYNTHASE [NADPH] SMALL CHAIN"/>
    <property type="match status" value="1"/>
</dbReference>
<evidence type="ECO:0000313" key="3">
    <source>
        <dbReference type="Proteomes" id="UP000472580"/>
    </source>
</evidence>
<dbReference type="EMBL" id="WSRP01000051">
    <property type="protein sequence ID" value="MVX57856.1"/>
    <property type="molecule type" value="Genomic_DNA"/>
</dbReference>
<dbReference type="InterPro" id="IPR036188">
    <property type="entry name" value="FAD/NAD-bd_sf"/>
</dbReference>
<dbReference type="SUPFAM" id="SSF140490">
    <property type="entry name" value="Nqo1C-terminal domain-like"/>
    <property type="match status" value="1"/>
</dbReference>
<dbReference type="InterPro" id="IPR028261">
    <property type="entry name" value="DPD_II"/>
</dbReference>
<dbReference type="InterPro" id="IPR009051">
    <property type="entry name" value="Helical_ferredxn"/>
</dbReference>
<dbReference type="Pfam" id="PF10589">
    <property type="entry name" value="NADH_4Fe-4S"/>
    <property type="match status" value="1"/>
</dbReference>
<sequence length="665" mass="73661">MRLYYGVWDGVVYDNRETEEYLEPEGLDIKNLLQFNNGNPVMTFVSHRGFLVFHPHANLLLALRNYYKRVEEDSCGKCTPCRSGSIIISEMLEKADSGEEIDWDALIDVARMMRNTSFCGVGQTCPVALIEAIKAFPDDFRKVPNPNNAFGHYEVMTAPCIEACPAHVNVPRYIDYIKMGRTDLATGVVLRHYPLVGSCGRVCVRLCEHACRRQQLEGPVDIKNLKRFAADSLNYTVEEMFEGAAAQPNEFSPRIAVVGAGPAGLTCAYHLLLKGYKVEVYEAQRKAGGMALIGIPQYRLPKGILLEEAKVIEKLGGKFHYGHRLGKDFTIDDLFSEGFNAVFIGVGCSKGMLLGFPEDAQNIEGYSNGLNFLLKVERGVVEGECPTFSGDFVVVGGGNVAMDCSRSAVRMTDGKVHVIYRRTEEQAPADPAEIHAAKEEGIEFHFLTAQKRLVVEDGKVVGLECVKLKEGESEPNGRSKLIEIPGTEFIIPCSNVISAIGQRIDQSIFEDKDEIQFDKRGNISVTESLATSRPGVFAGGDCATGPTTLIGGMAQGQTAAESIHEYLTRGSVGFEPRARMTQMIKKCALLTDTENCLPSMHRERVQMWELNPAIRRKNFEEVELGLTAEQAKKEAERCMRCYRLFSVVTQLPIPGSDHWAQKQGE</sequence>
<dbReference type="InterPro" id="IPR037207">
    <property type="entry name" value="Nuop51_4Fe4S-bd_sf"/>
</dbReference>
<dbReference type="OrthoDB" id="9803192at2"/>
<feature type="domain" description="NADH-ubiquinone oxidoreductase 51kDa subunit iron-sulphur binding" evidence="1">
    <location>
        <begin position="60"/>
        <end position="103"/>
    </location>
</feature>
<dbReference type="Gene3D" id="1.20.1440.230">
    <property type="entry name" value="NADH-ubiquinone oxidoreductase 51kDa subunit, iron-sulphur binding domain"/>
    <property type="match status" value="1"/>
</dbReference>
<dbReference type="PANTHER" id="PTHR42783:SF3">
    <property type="entry name" value="GLUTAMATE SYNTHASE [NADPH] SMALL CHAIN-RELATED"/>
    <property type="match status" value="1"/>
</dbReference>
<accession>A0A6L6YJK5</accession>
<dbReference type="GO" id="GO:0016491">
    <property type="term" value="F:oxidoreductase activity"/>
    <property type="evidence" value="ECO:0007669"/>
    <property type="project" value="InterPro"/>
</dbReference>
<protein>
    <submittedName>
        <fullName evidence="2">NAD(P)-binding protein</fullName>
    </submittedName>
</protein>
<dbReference type="SMART" id="SM00928">
    <property type="entry name" value="NADH_4Fe-4S"/>
    <property type="match status" value="1"/>
</dbReference>
<comment type="caution">
    <text evidence="2">The sequence shown here is derived from an EMBL/GenBank/DDBJ whole genome shotgun (WGS) entry which is preliminary data.</text>
</comment>
<gene>
    <name evidence="2" type="ORF">E5987_11740</name>
</gene>
<organism evidence="2 3">
    <name type="scientific">Parasutterella muris</name>
    <dbReference type="NCBI Taxonomy" id="2565572"/>
    <lineage>
        <taxon>Bacteria</taxon>
        <taxon>Pseudomonadati</taxon>
        <taxon>Pseudomonadota</taxon>
        <taxon>Betaproteobacteria</taxon>
        <taxon>Burkholderiales</taxon>
        <taxon>Sutterellaceae</taxon>
        <taxon>Parasutterella</taxon>
    </lineage>
</organism>
<dbReference type="AlphaFoldDB" id="A0A6L6YJK5"/>
<dbReference type="InterPro" id="IPR023753">
    <property type="entry name" value="FAD/NAD-binding_dom"/>
</dbReference>
<evidence type="ECO:0000313" key="2">
    <source>
        <dbReference type="EMBL" id="MVX57856.1"/>
    </source>
</evidence>
<dbReference type="PRINTS" id="PR00419">
    <property type="entry name" value="ADXRDTASE"/>
</dbReference>
<dbReference type="Gene3D" id="1.10.1060.10">
    <property type="entry name" value="Alpha-helical ferredoxin"/>
    <property type="match status" value="1"/>
</dbReference>
<dbReference type="SUPFAM" id="SSF46548">
    <property type="entry name" value="alpha-helical ferredoxin"/>
    <property type="match status" value="2"/>
</dbReference>
<dbReference type="Pfam" id="PF07992">
    <property type="entry name" value="Pyr_redox_2"/>
    <property type="match status" value="1"/>
</dbReference>
<dbReference type="Proteomes" id="UP000472580">
    <property type="component" value="Unassembled WGS sequence"/>
</dbReference>
<keyword evidence="3" id="KW-1185">Reference proteome</keyword>
<dbReference type="InterPro" id="IPR019575">
    <property type="entry name" value="Nuop51_4Fe4S-bd"/>
</dbReference>